<dbReference type="InterPro" id="IPR041667">
    <property type="entry name" value="Cupin_8"/>
</dbReference>
<sequence length="277" mass="31385">MVEALSAEDFLRNHLEPGRPVVVRRALNDWRVPPPWDLQDLKERFRDAEVSLFDTLFTLEEVATFGDYVDEHTGQGDAGIPPYLRWFTQQSHDQMIVADDAFAELADDWSMPSWLPEGDYLLPPAAGPVNASRDRFPARGMFVCGQGGRTRLHVDPWASDACLCQVTGRKRFIMYGPETGEFLTDSEGGTVDLDHPDESRFPRWKQAVPTLDEVLSPGDAVFIPQGWYHTAIALDDSVSLTWNFTHRVHEERFETFLRSGGGEDPVIRFFLEDVDQG</sequence>
<accession>A0A927EV50</accession>
<dbReference type="PROSITE" id="PS51184">
    <property type="entry name" value="JMJC"/>
    <property type="match status" value="1"/>
</dbReference>
<dbReference type="PANTHER" id="PTHR12480">
    <property type="entry name" value="ARGININE DEMETHYLASE AND LYSYL-HYDROXYLASE JMJD"/>
    <property type="match status" value="1"/>
</dbReference>
<dbReference type="Proteomes" id="UP000632289">
    <property type="component" value="Unassembled WGS sequence"/>
</dbReference>
<keyword evidence="3" id="KW-1185">Reference proteome</keyword>
<evidence type="ECO:0000259" key="1">
    <source>
        <dbReference type="PROSITE" id="PS51184"/>
    </source>
</evidence>
<dbReference type="GO" id="GO:0016706">
    <property type="term" value="F:2-oxoglutarate-dependent dioxygenase activity"/>
    <property type="evidence" value="ECO:0007669"/>
    <property type="project" value="TreeGrafter"/>
</dbReference>
<gene>
    <name evidence="2" type="ORF">IF129_02175</name>
</gene>
<evidence type="ECO:0000313" key="3">
    <source>
        <dbReference type="Proteomes" id="UP000632289"/>
    </source>
</evidence>
<dbReference type="GO" id="GO:0045905">
    <property type="term" value="P:positive regulation of translational termination"/>
    <property type="evidence" value="ECO:0007669"/>
    <property type="project" value="TreeGrafter"/>
</dbReference>
<dbReference type="GO" id="GO:0043565">
    <property type="term" value="F:sequence-specific DNA binding"/>
    <property type="evidence" value="ECO:0007669"/>
    <property type="project" value="TreeGrafter"/>
</dbReference>
<reference evidence="2" key="1">
    <citation type="submission" date="2020-09" db="EMBL/GenBank/DDBJ databases">
        <title>Secondary metabolite and genome analysis of marine Streptomyces chumphonensis KK1-2T.</title>
        <authorList>
            <person name="Phongsopitanun W."/>
            <person name="Kanchanasin P."/>
            <person name="Pittayakhajonwut P."/>
            <person name="Suwanborirux K."/>
            <person name="Tanasupawat S."/>
        </authorList>
    </citation>
    <scope>NUCLEOTIDE SEQUENCE</scope>
    <source>
        <strain evidence="2">KK1-2</strain>
    </source>
</reference>
<feature type="domain" description="JmjC" evidence="1">
    <location>
        <begin position="111"/>
        <end position="261"/>
    </location>
</feature>
<dbReference type="SMART" id="SM00558">
    <property type="entry name" value="JmjC"/>
    <property type="match status" value="1"/>
</dbReference>
<dbReference type="EMBL" id="JACXYU010000001">
    <property type="protein sequence ID" value="MBD3930384.1"/>
    <property type="molecule type" value="Genomic_DNA"/>
</dbReference>
<dbReference type="SUPFAM" id="SSF51197">
    <property type="entry name" value="Clavaminate synthase-like"/>
    <property type="match status" value="1"/>
</dbReference>
<dbReference type="PANTHER" id="PTHR12480:SF6">
    <property type="entry name" value="2-OXOGLUTARATE AND IRON-DEPENDENT OXYGENASE JMJD4"/>
    <property type="match status" value="1"/>
</dbReference>
<dbReference type="Gene3D" id="2.60.120.650">
    <property type="entry name" value="Cupin"/>
    <property type="match status" value="1"/>
</dbReference>
<protein>
    <submittedName>
        <fullName evidence="2">Cupin-like domain-containing protein</fullName>
    </submittedName>
</protein>
<dbReference type="GO" id="GO:0005737">
    <property type="term" value="C:cytoplasm"/>
    <property type="evidence" value="ECO:0007669"/>
    <property type="project" value="TreeGrafter"/>
</dbReference>
<comment type="caution">
    <text evidence="2">The sequence shown here is derived from an EMBL/GenBank/DDBJ whole genome shotgun (WGS) entry which is preliminary data.</text>
</comment>
<dbReference type="InterPro" id="IPR003347">
    <property type="entry name" value="JmjC_dom"/>
</dbReference>
<dbReference type="RefSeq" id="WP_191207667.1">
    <property type="nucleotide sequence ID" value="NZ_BAABKL010000039.1"/>
</dbReference>
<dbReference type="AlphaFoldDB" id="A0A927EV50"/>
<dbReference type="InterPro" id="IPR050910">
    <property type="entry name" value="JMJD6_ArgDemeth/LysHydrox"/>
</dbReference>
<name>A0A927EV50_9ACTN</name>
<evidence type="ECO:0000313" key="2">
    <source>
        <dbReference type="EMBL" id="MBD3930384.1"/>
    </source>
</evidence>
<proteinExistence type="predicted"/>
<organism evidence="2 3">
    <name type="scientific">Streptomyces chumphonensis</name>
    <dbReference type="NCBI Taxonomy" id="1214925"/>
    <lineage>
        <taxon>Bacteria</taxon>
        <taxon>Bacillati</taxon>
        <taxon>Actinomycetota</taxon>
        <taxon>Actinomycetes</taxon>
        <taxon>Kitasatosporales</taxon>
        <taxon>Streptomycetaceae</taxon>
        <taxon>Streptomyces</taxon>
    </lineage>
</organism>
<dbReference type="Pfam" id="PF13621">
    <property type="entry name" value="Cupin_8"/>
    <property type="match status" value="1"/>
</dbReference>